<dbReference type="EC" id="3.1.1.-" evidence="5"/>
<evidence type="ECO:0000259" key="6">
    <source>
        <dbReference type="PROSITE" id="PS51635"/>
    </source>
</evidence>
<evidence type="ECO:0000256" key="1">
    <source>
        <dbReference type="ARBA" id="ARBA00010240"/>
    </source>
</evidence>
<comment type="caution">
    <text evidence="4">Lacks conserved residue(s) required for the propagation of feature annotation.</text>
</comment>
<dbReference type="InterPro" id="IPR002641">
    <property type="entry name" value="PNPLA_dom"/>
</dbReference>
<keyword evidence="2 5" id="KW-0442">Lipid degradation</keyword>
<evidence type="ECO:0000256" key="4">
    <source>
        <dbReference type="PROSITE-ProRule" id="PRU01161"/>
    </source>
</evidence>
<evidence type="ECO:0000256" key="2">
    <source>
        <dbReference type="ARBA" id="ARBA00022963"/>
    </source>
</evidence>
<proteinExistence type="inferred from homology"/>
<comment type="domain">
    <text evidence="5">The nitrogen atoms of the two glycine residues in the GGXR motif define the oxyanion hole, and stabilize the oxyanion that forms during the nucleophilic attack by the catalytic serine during substrate cleavage.</text>
</comment>
<evidence type="ECO:0000313" key="7">
    <source>
        <dbReference type="EMBL" id="KAJ6694121.1"/>
    </source>
</evidence>
<comment type="similarity">
    <text evidence="1 5">Belongs to the patatin family.</text>
</comment>
<reference evidence="7" key="1">
    <citation type="submission" date="2022-11" db="EMBL/GenBank/DDBJ databases">
        <authorList>
            <person name="Hyden B.L."/>
            <person name="Feng K."/>
            <person name="Yates T."/>
            <person name="Jawdy S."/>
            <person name="Smart L.B."/>
            <person name="Muchero W."/>
        </authorList>
    </citation>
    <scope>NUCLEOTIDE SEQUENCE</scope>
    <source>
        <tissue evidence="7">Shoot tip</tissue>
    </source>
</reference>
<comment type="caution">
    <text evidence="7">The sequence shown here is derived from an EMBL/GenBank/DDBJ whole genome shotgun (WGS) entry which is preliminary data.</text>
</comment>
<dbReference type="OrthoDB" id="1658288at2759"/>
<reference evidence="7" key="2">
    <citation type="journal article" date="2023" name="Int. J. Mol. Sci.">
        <title>De Novo Assembly and Annotation of 11 Diverse Shrub Willow (Salix) Genomes Reveals Novel Gene Organization in Sex-Linked Regions.</title>
        <authorList>
            <person name="Hyden B."/>
            <person name="Feng K."/>
            <person name="Yates T.B."/>
            <person name="Jawdy S."/>
            <person name="Cereghino C."/>
            <person name="Smart L.B."/>
            <person name="Muchero W."/>
        </authorList>
    </citation>
    <scope>NUCLEOTIDE SEQUENCE [LARGE SCALE GENOMIC DNA]</scope>
    <source>
        <tissue evidence="7">Shoot tip</tissue>
    </source>
</reference>
<dbReference type="Proteomes" id="UP001151529">
    <property type="component" value="Chromosome 13"/>
</dbReference>
<dbReference type="PROSITE" id="PS51635">
    <property type="entry name" value="PNPLA"/>
    <property type="match status" value="1"/>
</dbReference>
<evidence type="ECO:0000313" key="8">
    <source>
        <dbReference type="Proteomes" id="UP001151529"/>
    </source>
</evidence>
<comment type="function">
    <text evidence="5">Lipolytic acyl hydrolase (LAH).</text>
</comment>
<dbReference type="InterPro" id="IPR016035">
    <property type="entry name" value="Acyl_Trfase/lysoPLipase"/>
</dbReference>
<keyword evidence="3 5" id="KW-0443">Lipid metabolism</keyword>
<dbReference type="AlphaFoldDB" id="A0A9Q0PTH3"/>
<dbReference type="PANTHER" id="PTHR32176:SF116">
    <property type="entry name" value="PATATIN"/>
    <property type="match status" value="1"/>
</dbReference>
<dbReference type="SUPFAM" id="SSF52151">
    <property type="entry name" value="FabD/lysophospholipase-like"/>
    <property type="match status" value="1"/>
</dbReference>
<dbReference type="PANTHER" id="PTHR32176">
    <property type="entry name" value="XYLOSE ISOMERASE"/>
    <property type="match status" value="1"/>
</dbReference>
<feature type="short sequence motif" description="DGA/G" evidence="4">
    <location>
        <begin position="184"/>
        <end position="186"/>
    </location>
</feature>
<dbReference type="GO" id="GO:0004620">
    <property type="term" value="F:phospholipase activity"/>
    <property type="evidence" value="ECO:0007669"/>
    <property type="project" value="TreeGrafter"/>
</dbReference>
<evidence type="ECO:0000256" key="3">
    <source>
        <dbReference type="ARBA" id="ARBA00023098"/>
    </source>
</evidence>
<dbReference type="Pfam" id="PF01734">
    <property type="entry name" value="Patatin"/>
    <property type="match status" value="1"/>
</dbReference>
<organism evidence="7 8">
    <name type="scientific">Salix viminalis</name>
    <name type="common">Common osier</name>
    <name type="synonym">Basket willow</name>
    <dbReference type="NCBI Taxonomy" id="40686"/>
    <lineage>
        <taxon>Eukaryota</taxon>
        <taxon>Viridiplantae</taxon>
        <taxon>Streptophyta</taxon>
        <taxon>Embryophyta</taxon>
        <taxon>Tracheophyta</taxon>
        <taxon>Spermatophyta</taxon>
        <taxon>Magnoliopsida</taxon>
        <taxon>eudicotyledons</taxon>
        <taxon>Gunneridae</taxon>
        <taxon>Pentapetalae</taxon>
        <taxon>rosids</taxon>
        <taxon>fabids</taxon>
        <taxon>Malpighiales</taxon>
        <taxon>Salicaceae</taxon>
        <taxon>Saliceae</taxon>
        <taxon>Salix</taxon>
    </lineage>
</organism>
<dbReference type="GO" id="GO:0047372">
    <property type="term" value="F:monoacylglycerol lipase activity"/>
    <property type="evidence" value="ECO:0007669"/>
    <property type="project" value="TreeGrafter"/>
</dbReference>
<evidence type="ECO:0000256" key="5">
    <source>
        <dbReference type="RuleBase" id="RU361262"/>
    </source>
</evidence>
<dbReference type="EMBL" id="JAPFFL010000011">
    <property type="protein sequence ID" value="KAJ6694121.1"/>
    <property type="molecule type" value="Genomic_DNA"/>
</dbReference>
<dbReference type="Gene3D" id="3.40.1090.10">
    <property type="entry name" value="Cytosolic phospholipase A2 catalytic domain"/>
    <property type="match status" value="1"/>
</dbReference>
<name>A0A9Q0PTH3_SALVM</name>
<accession>A0A9Q0PTH3</accession>
<feature type="domain" description="PNPLA" evidence="6">
    <location>
        <begin position="1"/>
        <end position="197"/>
    </location>
</feature>
<keyword evidence="8" id="KW-1185">Reference proteome</keyword>
<gene>
    <name evidence="7" type="ORF">OIU85_004864</name>
</gene>
<protein>
    <recommendedName>
        <fullName evidence="5">Patatin</fullName>
        <ecNumber evidence="5">3.1.1.-</ecNumber>
    </recommendedName>
</protein>
<keyword evidence="5" id="KW-0378">Hydrolase</keyword>
<dbReference type="GO" id="GO:0016042">
    <property type="term" value="P:lipid catabolic process"/>
    <property type="evidence" value="ECO:0007669"/>
    <property type="project" value="UniProtKB-KW"/>
</dbReference>
<sequence>MGSEPILVRQAPLAKQRHGDRSGHSLSKVGDDHSQLLLAEEHFKISDHHEAWTQFSQMYAEVVNSPAKILRWLLSRSWIPAFIKNILQPLKKYLLLPKYDGENLHDTIKLNLGEKLSLSETLADVIIPTFDIKHFRPTIFSTSKAKRDKSMDPSLFDICIGTSAAPCYFPPYYFKTSQDFNLIDGGVAANNPALLAACEVMKERKTDFQKLVILSLGTGAPDEKDRLEVGDGEWGVADWVWQDDESHPLLDVLMSAADEMTEMYISNIFQYTGLEGNYTRLQANLTLKDSAMDDSGQENLENLQKIGQDLAKNNDTKLEDLARRLIEIRKAR</sequence>